<name>A0A6L8KEF1_9BURK</name>
<dbReference type="Proteomes" id="UP000479335">
    <property type="component" value="Unassembled WGS sequence"/>
</dbReference>
<gene>
    <name evidence="1" type="ORF">GTP46_24415</name>
</gene>
<dbReference type="SUPFAM" id="SSF51126">
    <property type="entry name" value="Pectin lyase-like"/>
    <property type="match status" value="1"/>
</dbReference>
<dbReference type="RefSeq" id="WP_161009213.1">
    <property type="nucleotide sequence ID" value="NZ_WWCN01000018.1"/>
</dbReference>
<organism evidence="1 2">
    <name type="scientific">Duganella flavida</name>
    <dbReference type="NCBI Taxonomy" id="2692175"/>
    <lineage>
        <taxon>Bacteria</taxon>
        <taxon>Pseudomonadati</taxon>
        <taxon>Pseudomonadota</taxon>
        <taxon>Betaproteobacteria</taxon>
        <taxon>Burkholderiales</taxon>
        <taxon>Oxalobacteraceae</taxon>
        <taxon>Telluria group</taxon>
        <taxon>Duganella</taxon>
    </lineage>
</organism>
<dbReference type="InterPro" id="IPR011050">
    <property type="entry name" value="Pectin_lyase_fold/virulence"/>
</dbReference>
<sequence length="952" mass="97375">MTVRLLCAHGRYPQNAIVTLSSATEAGLVAAQMASADLTGGVPFFYRIIPSPPVAALAGGAVSLRTNEQATVSVPEGQQLLVTGGAAAGGAVQRLDAFDVPTGAAVPVTPGKLPAFGPYSGTQKLLITCTAGTIDAVVADAVLNFPVATSTSTGVIKPDNVTTSVDADGTLRVIGGGGGASGYRLAPAPTGVPATDFATLRDFINSTPVGARIMLQPGATYPVYAGAFRLRAGTGLDMNGATIQRPPQITTTTTAALATGATSIAVANITGYQVGMSVNILGQRNGDATTTLMAFLETDGNQALTISAITPGSGSAGTLTFEGPVFGLALVSGAGAQDTIASGATVSTLGPLLDTSSRASNAVVFVYNGTLDGNYTQNTTNRRWESTSEFRNANTGAFFYDLTIKNAPGEGCVTNSTQSRFDNFNILNSQGNGIHLNGWSRDNYFTDMYIDGSNFDYTVGHVNGGFTVSDNCYRNKIKGLTVKNSRSGGLASIDSNTNALFEIENVRIEDCWGPGLGLYGTGAGAPYEVTAKNVHVRNCGTSYIGIDASGSSSVIRAAKFNIEAEFINSLVQVCGVRDSDINLRVYHEDSATLTPINAAAGRSSNFSGTINASPMGGASSLKLGDDLSGLAAVGAHERCRINIWAKDDAPAPSVATTWCVTSISSTDAGGPCLDSEINISATGGFNGVQWRGTMRRCKGSIKAREWRGGSSNGIYIGFASNLTANAAFPAATANGAIGITVSNLGSNGATIRTQYPLVFAGTSTVAASGSFCVENGVLDPASIQIDRPGSYTGTATVSFTAAGLAGAVGTVVMGACESFQTSEGNDFTLEVYHSMQPTGSNAIRYRQTTSNNDGASNGWSTLRVKIMADAVAGACSGLTDTGTAMHHLNFADVKVYGPAASFNELTLTNPGTAGASKLGDIGTTKASAITAGANFALPLAATTTTVVQQIIP</sequence>
<dbReference type="InterPro" id="IPR012334">
    <property type="entry name" value="Pectin_lyas_fold"/>
</dbReference>
<protein>
    <recommendedName>
        <fullName evidence="3">Right handed beta helix domain-containing protein</fullName>
    </recommendedName>
</protein>
<evidence type="ECO:0000313" key="2">
    <source>
        <dbReference type="Proteomes" id="UP000479335"/>
    </source>
</evidence>
<comment type="caution">
    <text evidence="1">The sequence shown here is derived from an EMBL/GenBank/DDBJ whole genome shotgun (WGS) entry which is preliminary data.</text>
</comment>
<dbReference type="EMBL" id="WWCN01000018">
    <property type="protein sequence ID" value="MYM25776.1"/>
    <property type="molecule type" value="Genomic_DNA"/>
</dbReference>
<reference evidence="1 2" key="1">
    <citation type="submission" date="2019-12" db="EMBL/GenBank/DDBJ databases">
        <title>Novel species isolated from a subtropical stream in China.</title>
        <authorList>
            <person name="Lu H."/>
        </authorList>
    </citation>
    <scope>NUCLEOTIDE SEQUENCE [LARGE SCALE GENOMIC DNA]</scope>
    <source>
        <strain evidence="1 2">FT135W</strain>
    </source>
</reference>
<dbReference type="InterPro" id="IPR006626">
    <property type="entry name" value="PbH1"/>
</dbReference>
<keyword evidence="2" id="KW-1185">Reference proteome</keyword>
<evidence type="ECO:0000313" key="1">
    <source>
        <dbReference type="EMBL" id="MYM25776.1"/>
    </source>
</evidence>
<dbReference type="Gene3D" id="2.160.20.10">
    <property type="entry name" value="Single-stranded right-handed beta-helix, Pectin lyase-like"/>
    <property type="match status" value="1"/>
</dbReference>
<dbReference type="AlphaFoldDB" id="A0A6L8KEF1"/>
<evidence type="ECO:0008006" key="3">
    <source>
        <dbReference type="Google" id="ProtNLM"/>
    </source>
</evidence>
<proteinExistence type="predicted"/>
<dbReference type="SMART" id="SM00710">
    <property type="entry name" value="PbH1"/>
    <property type="match status" value="6"/>
</dbReference>
<accession>A0A6L8KEF1</accession>